<dbReference type="EMBL" id="MN738843">
    <property type="protein sequence ID" value="QHT27862.1"/>
    <property type="molecule type" value="Genomic_DNA"/>
</dbReference>
<dbReference type="AlphaFoldDB" id="A0A6C0EGI3"/>
<accession>A0A6C0EGI3</accession>
<sequence length="625" mass="72994">MLSLLVKVCMIIALIFFINKYDLVEKLDDIIKGKLSLKEGFNNLVLPKEEAIKIMIEDQLPIYNLGLVNEGNYLDEMALYFKRHIFPIKGINTKGTMDNIFQLIDESDANYRLDMAFVDEEILINYINNHNHIRSNFKDKLMNNKLPPINFSVLGVCFHQSFLFITGENSGILSYEDINPIVKTSDKKIKVGVLNKYNSDYYHLLKLFYLTDINPNGDEDVEVISYNNYNELGNALYSKEVDIIYLTSNKKNKMIFEITKALKCRFISPKIKEAKIRFLTDNEIITQYNESPFLIKKQQNLKFKTLGDVYSKNTFIYYLKGTLSELNKLIDLTDDFIPSDNTKDTIRNTQLIELDETNENYKESILNIKKIFNNTMTISDIYTKNELKNMIDFSLVNITSDMTLDEIKNATNKFMNDNINVVFFLPQYRLTRIKLLNNLNIYNYNSIDIKNEKSFIKSLDIEKGEQITNYRNRDKLIKNMFHIIFDKTENLNSSYRNINTSVNLETYSTRMLLVARNDLEERYVSQVVENMIQNLDGLKNNINDFLSFETSSENTGSTDTKEVKTREDYKKQKRNLSNPYVKDAFDFNSLVSIKDIPIHKGVKPVYEKYKLIKSVVIDETDVKKK</sequence>
<evidence type="ECO:0000313" key="1">
    <source>
        <dbReference type="EMBL" id="QHT27862.1"/>
    </source>
</evidence>
<name>A0A6C0EGI3_9ZZZZ</name>
<dbReference type="SUPFAM" id="SSF53850">
    <property type="entry name" value="Periplasmic binding protein-like II"/>
    <property type="match status" value="1"/>
</dbReference>
<proteinExistence type="predicted"/>
<protein>
    <submittedName>
        <fullName evidence="1">Uncharacterized protein</fullName>
    </submittedName>
</protein>
<reference evidence="1" key="1">
    <citation type="journal article" date="2020" name="Nature">
        <title>Giant virus diversity and host interactions through global metagenomics.</title>
        <authorList>
            <person name="Schulz F."/>
            <person name="Roux S."/>
            <person name="Paez-Espino D."/>
            <person name="Jungbluth S."/>
            <person name="Walsh D.A."/>
            <person name="Denef V.J."/>
            <person name="McMahon K.D."/>
            <person name="Konstantinidis K.T."/>
            <person name="Eloe-Fadrosh E.A."/>
            <person name="Kyrpides N.C."/>
            <person name="Woyke T."/>
        </authorList>
    </citation>
    <scope>NUCLEOTIDE SEQUENCE</scope>
    <source>
        <strain evidence="1">GVMAG-M-3300000115-19</strain>
    </source>
</reference>
<organism evidence="1">
    <name type="scientific">viral metagenome</name>
    <dbReference type="NCBI Taxonomy" id="1070528"/>
    <lineage>
        <taxon>unclassified sequences</taxon>
        <taxon>metagenomes</taxon>
        <taxon>organismal metagenomes</taxon>
    </lineage>
</organism>
<dbReference type="Gene3D" id="3.40.190.10">
    <property type="entry name" value="Periplasmic binding protein-like II"/>
    <property type="match status" value="1"/>
</dbReference>